<gene>
    <name evidence="2" type="ORF">FQA47_005199</name>
</gene>
<feature type="compositionally biased region" description="Low complexity" evidence="1">
    <location>
        <begin position="15"/>
        <end position="31"/>
    </location>
</feature>
<reference evidence="2" key="1">
    <citation type="journal article" name="BMC Genomics">
        <title>Long-read sequencing and de novo genome assembly of marine medaka (Oryzias melastigma).</title>
        <authorList>
            <person name="Liang P."/>
            <person name="Saqib H.S.A."/>
            <person name="Ni X."/>
            <person name="Shen Y."/>
        </authorList>
    </citation>
    <scope>NUCLEOTIDE SEQUENCE</scope>
    <source>
        <strain evidence="2">Bigg-433</strain>
    </source>
</reference>
<accession>A0A834C0P0</accession>
<proteinExistence type="predicted"/>
<dbReference type="Proteomes" id="UP000646548">
    <property type="component" value="Unassembled WGS sequence"/>
</dbReference>
<evidence type="ECO:0000256" key="1">
    <source>
        <dbReference type="SAM" id="MobiDB-lite"/>
    </source>
</evidence>
<protein>
    <submittedName>
        <fullName evidence="2">Hepatoma-derived growth factor</fullName>
    </submittedName>
</protein>
<evidence type="ECO:0000313" key="3">
    <source>
        <dbReference type="Proteomes" id="UP000646548"/>
    </source>
</evidence>
<organism evidence="2 3">
    <name type="scientific">Oryzias melastigma</name>
    <name type="common">Marine medaka</name>
    <dbReference type="NCBI Taxonomy" id="30732"/>
    <lineage>
        <taxon>Eukaryota</taxon>
        <taxon>Metazoa</taxon>
        <taxon>Chordata</taxon>
        <taxon>Craniata</taxon>
        <taxon>Vertebrata</taxon>
        <taxon>Euteleostomi</taxon>
        <taxon>Actinopterygii</taxon>
        <taxon>Neopterygii</taxon>
        <taxon>Teleostei</taxon>
        <taxon>Neoteleostei</taxon>
        <taxon>Acanthomorphata</taxon>
        <taxon>Ovalentaria</taxon>
        <taxon>Atherinomorphae</taxon>
        <taxon>Beloniformes</taxon>
        <taxon>Adrianichthyidae</taxon>
        <taxon>Oryziinae</taxon>
        <taxon>Oryzias</taxon>
    </lineage>
</organism>
<name>A0A834C0P0_ORYME</name>
<feature type="compositionally biased region" description="Basic and acidic residues" evidence="1">
    <location>
        <begin position="42"/>
        <end position="72"/>
    </location>
</feature>
<comment type="caution">
    <text evidence="2">The sequence shown here is derived from an EMBL/GenBank/DDBJ whole genome shotgun (WGS) entry which is preliminary data.</text>
</comment>
<feature type="region of interest" description="Disordered" evidence="1">
    <location>
        <begin position="1"/>
        <end position="134"/>
    </location>
</feature>
<sequence length="134" mass="13633">MGWRLFMSSKKDNASEAAGDAAGAEKAAAEGSSDEDEGALVIDEKNERAGTKRKAESTEASPKRPKETEADGNKPGTEGKLNDVGGAKAPSSQPAPQEVAAGAAQLTAEKVGPGGQRSTGNRPGSDPFCFLCSP</sequence>
<dbReference type="AlphaFoldDB" id="A0A834C0P0"/>
<evidence type="ECO:0000313" key="2">
    <source>
        <dbReference type="EMBL" id="KAF6723517.1"/>
    </source>
</evidence>
<dbReference type="EMBL" id="WKFB01000424">
    <property type="protein sequence ID" value="KAF6723517.1"/>
    <property type="molecule type" value="Genomic_DNA"/>
</dbReference>